<evidence type="ECO:0000256" key="1">
    <source>
        <dbReference type="SAM" id="Phobius"/>
    </source>
</evidence>
<keyword evidence="1" id="KW-0472">Membrane</keyword>
<keyword evidence="1" id="KW-0812">Transmembrane</keyword>
<gene>
    <name evidence="4" type="ORF">LVJ82_01395</name>
    <name evidence="3" type="ORF">LVJ82_17625</name>
</gene>
<evidence type="ECO:0000313" key="4">
    <source>
        <dbReference type="EMBL" id="UOO89670.1"/>
    </source>
</evidence>
<reference evidence="3" key="1">
    <citation type="submission" date="2021-12" db="EMBL/GenBank/DDBJ databases">
        <authorList>
            <person name="Veyrier F.J."/>
        </authorList>
    </citation>
    <scope>NUCLEOTIDE SEQUENCE</scope>
    <source>
        <strain evidence="3">SN4</strain>
    </source>
</reference>
<organism evidence="3 5">
    <name type="scientific">Vitreoscilla massiliensis</name>
    <dbReference type="NCBI Taxonomy" id="1689272"/>
    <lineage>
        <taxon>Bacteria</taxon>
        <taxon>Pseudomonadati</taxon>
        <taxon>Pseudomonadota</taxon>
        <taxon>Betaproteobacteria</taxon>
        <taxon>Neisseriales</taxon>
        <taxon>Neisseriaceae</taxon>
        <taxon>Vitreoscilla</taxon>
    </lineage>
</organism>
<keyword evidence="2" id="KW-0732">Signal</keyword>
<keyword evidence="1" id="KW-1133">Transmembrane helix</keyword>
<accession>A0ABY4E4M4</accession>
<reference evidence="3 5" key="2">
    <citation type="journal article" date="2022" name="Res Sq">
        <title>Evolution of multicellular longitudinally dividing oral cavity symbionts (Neisseriaceae).</title>
        <authorList>
            <person name="Nyongesa S."/>
            <person name="Weber P."/>
            <person name="Bernet E."/>
            <person name="Pullido F."/>
            <person name="Nieckarz M."/>
            <person name="Delaby M."/>
            <person name="Nieves C."/>
            <person name="Viehboeck T."/>
            <person name="Krause N."/>
            <person name="Rivera-Millot A."/>
            <person name="Nakamura A."/>
            <person name="Vischer N."/>
            <person name="VanNieuwenhze M."/>
            <person name="Brun Y."/>
            <person name="Cava F."/>
            <person name="Bulgheresi S."/>
            <person name="Veyrier F."/>
        </authorList>
    </citation>
    <scope>NUCLEOTIDE SEQUENCE [LARGE SCALE GENOMIC DNA]</scope>
    <source>
        <strain evidence="3 5">SN4</strain>
    </source>
</reference>
<proteinExistence type="predicted"/>
<dbReference type="Proteomes" id="UP000832011">
    <property type="component" value="Chromosome"/>
</dbReference>
<dbReference type="RefSeq" id="WP_058305556.1">
    <property type="nucleotide sequence ID" value="NZ_CABKVG010000007.1"/>
</dbReference>
<feature type="chain" id="PRO_5045034138" evidence="2">
    <location>
        <begin position="26"/>
        <end position="66"/>
    </location>
</feature>
<evidence type="ECO:0000313" key="5">
    <source>
        <dbReference type="Proteomes" id="UP000832011"/>
    </source>
</evidence>
<dbReference type="EMBL" id="CP091511">
    <property type="protein sequence ID" value="UOO89238.1"/>
    <property type="molecule type" value="Genomic_DNA"/>
</dbReference>
<keyword evidence="5" id="KW-1185">Reference proteome</keyword>
<evidence type="ECO:0000256" key="2">
    <source>
        <dbReference type="SAM" id="SignalP"/>
    </source>
</evidence>
<dbReference type="InterPro" id="IPR008020">
    <property type="entry name" value="G8P"/>
</dbReference>
<dbReference type="Pfam" id="PF05356">
    <property type="entry name" value="Phage_Coat_B"/>
    <property type="match status" value="1"/>
</dbReference>
<feature type="transmembrane region" description="Helical" evidence="1">
    <location>
        <begin position="44"/>
        <end position="62"/>
    </location>
</feature>
<feature type="signal peptide" evidence="2">
    <location>
        <begin position="1"/>
        <end position="25"/>
    </location>
</feature>
<evidence type="ECO:0000313" key="3">
    <source>
        <dbReference type="EMBL" id="UOO89238.1"/>
    </source>
</evidence>
<sequence>MKRINQVVKYGAGASLAALAVAAHAEVPADVTNVITNIGTDGALVAWAIFAGLVAIMVVKYLRRAL</sequence>
<dbReference type="EMBL" id="CP091511">
    <property type="protein sequence ID" value="UOO89670.1"/>
    <property type="molecule type" value="Genomic_DNA"/>
</dbReference>
<protein>
    <submittedName>
        <fullName evidence="3">Major capsid protein</fullName>
    </submittedName>
</protein>
<name>A0ABY4E4M4_9NEIS</name>